<organism evidence="2 3">
    <name type="scientific">Prunus dulcis</name>
    <name type="common">Almond</name>
    <name type="synonym">Amygdalus dulcis</name>
    <dbReference type="NCBI Taxonomy" id="3755"/>
    <lineage>
        <taxon>Eukaryota</taxon>
        <taxon>Viridiplantae</taxon>
        <taxon>Streptophyta</taxon>
        <taxon>Embryophyta</taxon>
        <taxon>Tracheophyta</taxon>
        <taxon>Spermatophyta</taxon>
        <taxon>Magnoliopsida</taxon>
        <taxon>eudicotyledons</taxon>
        <taxon>Gunneridae</taxon>
        <taxon>Pentapetalae</taxon>
        <taxon>rosids</taxon>
        <taxon>fabids</taxon>
        <taxon>Rosales</taxon>
        <taxon>Rosaceae</taxon>
        <taxon>Amygdaloideae</taxon>
        <taxon>Amygdaleae</taxon>
        <taxon>Prunus</taxon>
    </lineage>
</organism>
<keyword evidence="3" id="KW-1185">Reference proteome</keyword>
<gene>
    <name evidence="2" type="ORF">L3X38_012996</name>
</gene>
<accession>A0AAD4WKM9</accession>
<feature type="transmembrane region" description="Helical" evidence="1">
    <location>
        <begin position="220"/>
        <end position="241"/>
    </location>
</feature>
<proteinExistence type="predicted"/>
<name>A0AAD4WKM9_PRUDU</name>
<keyword evidence="1" id="KW-1133">Transmembrane helix</keyword>
<dbReference type="PANTHER" id="PTHR11439">
    <property type="entry name" value="GAG-POL-RELATED RETROTRANSPOSON"/>
    <property type="match status" value="1"/>
</dbReference>
<dbReference type="PANTHER" id="PTHR11439:SF500">
    <property type="entry name" value="RNA-DIRECTED DNA POLYMERASE"/>
    <property type="match status" value="1"/>
</dbReference>
<evidence type="ECO:0000256" key="1">
    <source>
        <dbReference type="SAM" id="Phobius"/>
    </source>
</evidence>
<feature type="transmembrane region" description="Helical" evidence="1">
    <location>
        <begin position="187"/>
        <end position="208"/>
    </location>
</feature>
<sequence length="275" mass="30675">MKDLEPVHYFLGMEILRTPNGLSLTQSKYIKDLLTRTKMQDAKHISSPVASGRRLSLHDGAPLDDPSEYRSVVGALQYLTLTRPDIAFAVNHVCQFMHQPTSAHWVAVKRILRYLNGTSTHGLFYKPGSLSLMAYSDADYAGDPDDRRSTGGYCLYLGSNLISWSSKKQGGVFAPAPKPSTANLLILLLRFLGSVHYFVICNFLFLVLNFGVTTLAPSPWPPILSSMPVLVMLKLIIIMFVKKLCDRSLTFVILLLMTKLSTFLRRGCLFHVSSC</sequence>
<evidence type="ECO:0008006" key="4">
    <source>
        <dbReference type="Google" id="ProtNLM"/>
    </source>
</evidence>
<reference evidence="2 3" key="1">
    <citation type="journal article" date="2022" name="G3 (Bethesda)">
        <title>Whole-genome sequence and methylome profiling of the almond [Prunus dulcis (Mill.) D.A. Webb] cultivar 'Nonpareil'.</title>
        <authorList>
            <person name="D'Amico-Willman K.M."/>
            <person name="Ouma W.Z."/>
            <person name="Meulia T."/>
            <person name="Sideli G.M."/>
            <person name="Gradziel T.M."/>
            <person name="Fresnedo-Ramirez J."/>
        </authorList>
    </citation>
    <scope>NUCLEOTIDE SEQUENCE [LARGE SCALE GENOMIC DNA]</scope>
    <source>
        <strain evidence="2">Clone GOH B32 T37-40</strain>
    </source>
</reference>
<protein>
    <recommendedName>
        <fullName evidence="4">Transposable element protein</fullName>
    </recommendedName>
</protein>
<dbReference type="Proteomes" id="UP001054821">
    <property type="component" value="Chromosome 2"/>
</dbReference>
<evidence type="ECO:0000313" key="3">
    <source>
        <dbReference type="Proteomes" id="UP001054821"/>
    </source>
</evidence>
<dbReference type="InterPro" id="IPR043502">
    <property type="entry name" value="DNA/RNA_pol_sf"/>
</dbReference>
<dbReference type="AlphaFoldDB" id="A0AAD4WKM9"/>
<dbReference type="SUPFAM" id="SSF56672">
    <property type="entry name" value="DNA/RNA polymerases"/>
    <property type="match status" value="1"/>
</dbReference>
<evidence type="ECO:0000313" key="2">
    <source>
        <dbReference type="EMBL" id="KAI5345119.1"/>
    </source>
</evidence>
<keyword evidence="1" id="KW-0472">Membrane</keyword>
<keyword evidence="1" id="KW-0812">Transmembrane</keyword>
<dbReference type="CDD" id="cd09272">
    <property type="entry name" value="RNase_HI_RT_Ty1"/>
    <property type="match status" value="1"/>
</dbReference>
<dbReference type="EMBL" id="JAJFAZ020000002">
    <property type="protein sequence ID" value="KAI5345119.1"/>
    <property type="molecule type" value="Genomic_DNA"/>
</dbReference>
<comment type="caution">
    <text evidence="2">The sequence shown here is derived from an EMBL/GenBank/DDBJ whole genome shotgun (WGS) entry which is preliminary data.</text>
</comment>